<protein>
    <submittedName>
        <fullName evidence="2">PQQ-binding-like beta-propeller repeat protein</fullName>
    </submittedName>
</protein>
<dbReference type="InterPro" id="IPR002372">
    <property type="entry name" value="PQQ_rpt_dom"/>
</dbReference>
<evidence type="ECO:0000313" key="2">
    <source>
        <dbReference type="EMBL" id="MDG0956242.1"/>
    </source>
</evidence>
<dbReference type="SUPFAM" id="SSF50998">
    <property type="entry name" value="Quinoprotein alcohol dehydrogenase-like"/>
    <property type="match status" value="1"/>
</dbReference>
<accession>A0AAJ1K7R7</accession>
<name>A0AAJ1K7R7_9BACI</name>
<comment type="caution">
    <text evidence="2">The sequence shown here is derived from an EMBL/GenBank/DDBJ whole genome shotgun (WGS) entry which is preliminary data.</text>
</comment>
<evidence type="ECO:0000259" key="1">
    <source>
        <dbReference type="Pfam" id="PF13360"/>
    </source>
</evidence>
<sequence length="556" mass="64182">MKKFQVELNKLPTENAGEIVISIDERIVLQEKTDIIDPICQLFDAWGECFKDDGAVIFLDGYEKKVEFKKKDGDFLIINQRGKKLASVDSEQFLRVIFSFLKKEIEQIYISGVDSFRIKDAYHRILEIEPFLSELVNRNNAIMYRTYHSTSGKYELNWNYVKGVEVEPIFTPVLSHNEKSIFYVEENNHEIRKLDSETKEEVWQCHLPLVEDCNCITVNDVTIIWHANRFGENIAKLYAISSSSGEFLWNLEIEGHIIQDVKTTREELPRLLVITQEGYNVLLELESGVKVWEKNVRVGGEKLQCHFGSDYYVLAGNPLDEDAEVDAYSNVAIAIQLLDASTRWKQMMEDCNPNEPVTLTNEHFICVAIDLLQKWEYGKEGCNLIFEKAFDEVQYSYIASQESKILLTRTEYDYEEVSKQIQCYDHKSAQKLYEVNMPFEIELPPFLIGEMMVLSLGEGRICGINIQTGKVIWNNTTLHDIVEVLLYRDGEIYIATSNLELIILDAECGEVKDIVKLPKNVVNIDFIVSIEEVNDRLFISCVRGNMFEIVKKDVSK</sequence>
<feature type="domain" description="Pyrrolo-quinoline quinone repeat" evidence="1">
    <location>
        <begin position="420"/>
        <end position="513"/>
    </location>
</feature>
<dbReference type="PANTHER" id="PTHR34512">
    <property type="entry name" value="CELL SURFACE PROTEIN"/>
    <property type="match status" value="1"/>
</dbReference>
<dbReference type="EMBL" id="JARPRR010000037">
    <property type="protein sequence ID" value="MDG0956242.1"/>
    <property type="molecule type" value="Genomic_DNA"/>
</dbReference>
<organism evidence="2 3">
    <name type="scientific">Bacillus paranthracis</name>
    <dbReference type="NCBI Taxonomy" id="2026186"/>
    <lineage>
        <taxon>Bacteria</taxon>
        <taxon>Bacillati</taxon>
        <taxon>Bacillota</taxon>
        <taxon>Bacilli</taxon>
        <taxon>Bacillales</taxon>
        <taxon>Bacillaceae</taxon>
        <taxon>Bacillus</taxon>
        <taxon>Bacillus cereus group</taxon>
    </lineage>
</organism>
<dbReference type="InterPro" id="IPR015943">
    <property type="entry name" value="WD40/YVTN_repeat-like_dom_sf"/>
</dbReference>
<dbReference type="InterPro" id="IPR011047">
    <property type="entry name" value="Quinoprotein_ADH-like_sf"/>
</dbReference>
<reference evidence="2" key="1">
    <citation type="submission" date="2023-03" db="EMBL/GenBank/DDBJ databases">
        <title>Genetic diversity of Bacillus cereus sensu lato isolates from Slovenia.</title>
        <authorList>
            <person name="Abdelli M."/>
        </authorList>
    </citation>
    <scope>NUCLEOTIDE SEQUENCE</scope>
    <source>
        <strain evidence="2">SIBC39</strain>
    </source>
</reference>
<dbReference type="Pfam" id="PF13360">
    <property type="entry name" value="PQQ_2"/>
    <property type="match status" value="1"/>
</dbReference>
<gene>
    <name evidence="2" type="ORF">P6U19_27270</name>
</gene>
<proteinExistence type="predicted"/>
<dbReference type="RefSeq" id="WP_277617222.1">
    <property type="nucleotide sequence ID" value="NZ_JARPRP010000037.1"/>
</dbReference>
<dbReference type="Gene3D" id="2.40.128.630">
    <property type="match status" value="1"/>
</dbReference>
<dbReference type="Proteomes" id="UP001216801">
    <property type="component" value="Unassembled WGS sequence"/>
</dbReference>
<dbReference type="Gene3D" id="2.130.10.10">
    <property type="entry name" value="YVTN repeat-like/Quinoprotein amine dehydrogenase"/>
    <property type="match status" value="1"/>
</dbReference>
<evidence type="ECO:0000313" key="3">
    <source>
        <dbReference type="Proteomes" id="UP001216801"/>
    </source>
</evidence>
<dbReference type="PANTHER" id="PTHR34512:SF30">
    <property type="entry name" value="OUTER MEMBRANE PROTEIN ASSEMBLY FACTOR BAMB"/>
    <property type="match status" value="1"/>
</dbReference>
<dbReference type="AlphaFoldDB" id="A0AAJ1K7R7"/>